<dbReference type="EMBL" id="FQYO01000008">
    <property type="protein sequence ID" value="SHJ27118.1"/>
    <property type="molecule type" value="Genomic_DNA"/>
</dbReference>
<dbReference type="RefSeq" id="WP_073334178.1">
    <property type="nucleotide sequence ID" value="NZ_FQYO01000008.1"/>
</dbReference>
<dbReference type="Proteomes" id="UP000184292">
    <property type="component" value="Unassembled WGS sequence"/>
</dbReference>
<dbReference type="STRING" id="1447782.SAMN05444417_3415"/>
<evidence type="ECO:0000313" key="3">
    <source>
        <dbReference type="Proteomes" id="UP000184292"/>
    </source>
</evidence>
<feature type="region of interest" description="Disordered" evidence="1">
    <location>
        <begin position="161"/>
        <end position="180"/>
    </location>
</feature>
<reference evidence="2 3" key="1">
    <citation type="submission" date="2016-11" db="EMBL/GenBank/DDBJ databases">
        <authorList>
            <person name="Jaros S."/>
            <person name="Januszkiewicz K."/>
            <person name="Wedrychowicz H."/>
        </authorList>
    </citation>
    <scope>NUCLEOTIDE SEQUENCE [LARGE SCALE GENOMIC DNA]</scope>
    <source>
        <strain evidence="2 3">DSM 100565</strain>
    </source>
</reference>
<dbReference type="SUPFAM" id="SSF54427">
    <property type="entry name" value="NTF2-like"/>
    <property type="match status" value="2"/>
</dbReference>
<dbReference type="Gene3D" id="3.10.450.50">
    <property type="match status" value="2"/>
</dbReference>
<dbReference type="InterPro" id="IPR032710">
    <property type="entry name" value="NTF2-like_dom_sf"/>
</dbReference>
<keyword evidence="3" id="KW-1185">Reference proteome</keyword>
<evidence type="ECO:0000256" key="1">
    <source>
        <dbReference type="SAM" id="MobiDB-lite"/>
    </source>
</evidence>
<protein>
    <submittedName>
        <fullName evidence="2">SnoaL-like polyketide cyclase</fullName>
    </submittedName>
</protein>
<dbReference type="Pfam" id="PF07366">
    <property type="entry name" value="SnoaL"/>
    <property type="match status" value="1"/>
</dbReference>
<proteinExistence type="predicted"/>
<accession>A0A1M6HY84</accession>
<evidence type="ECO:0000313" key="2">
    <source>
        <dbReference type="EMBL" id="SHJ27118.1"/>
    </source>
</evidence>
<organism evidence="2 3">
    <name type="scientific">Wenxinia saemankumensis</name>
    <dbReference type="NCBI Taxonomy" id="1447782"/>
    <lineage>
        <taxon>Bacteria</taxon>
        <taxon>Pseudomonadati</taxon>
        <taxon>Pseudomonadota</taxon>
        <taxon>Alphaproteobacteria</taxon>
        <taxon>Rhodobacterales</taxon>
        <taxon>Roseobacteraceae</taxon>
        <taxon>Wenxinia</taxon>
    </lineage>
</organism>
<dbReference type="GO" id="GO:0030638">
    <property type="term" value="P:polyketide metabolic process"/>
    <property type="evidence" value="ECO:0007669"/>
    <property type="project" value="InterPro"/>
</dbReference>
<name>A0A1M6HY84_9RHOB</name>
<sequence length="327" mass="35708">MKGFDPHFRDLPDYIVKITKEIWEDRGLATLHRYYGPDIPMRFPSGLVRGNAGVIDGTLATLAEFPDRKLLAEDVIWSGTDEEGFLSSHRIVTSGTHTGHGAFGPPTGRRFEVRTIADCAARNNVIDDEWLIRDVGGIATQLGIAPSDFALAQIAAEGGPESAVRPFHPRDDVQGPYRGRGNDSEWGARLAAILTRIMDKDIAVIGEAYDRAVRTEHPSATGGWGTGFAETSWMRLRSSFPGAEFAIHHAIGRDDPMMPPRAAIRWSLTGAHSGYGRFGAPTGTEVHVMGITHAEFGPFGPDGVSVRREFTLWDDVAIWKQIHLGAA</sequence>
<dbReference type="OrthoDB" id="2769928at2"/>
<dbReference type="AlphaFoldDB" id="A0A1M6HY84"/>
<dbReference type="InterPro" id="IPR009959">
    <property type="entry name" value="Cyclase_SnoaL-like"/>
</dbReference>
<gene>
    <name evidence="2" type="ORF">SAMN05444417_3415</name>
</gene>